<dbReference type="Pfam" id="PF25607">
    <property type="entry name" value="DUF7939"/>
    <property type="match status" value="1"/>
</dbReference>
<feature type="domain" description="DUF7939" evidence="2">
    <location>
        <begin position="456"/>
        <end position="533"/>
    </location>
</feature>
<evidence type="ECO:0000259" key="2">
    <source>
        <dbReference type="Pfam" id="PF25607"/>
    </source>
</evidence>
<feature type="chain" id="PRO_5046661589" evidence="1">
    <location>
        <begin position="23"/>
        <end position="548"/>
    </location>
</feature>
<evidence type="ECO:0000256" key="1">
    <source>
        <dbReference type="SAM" id="SignalP"/>
    </source>
</evidence>
<dbReference type="PANTHER" id="PTHR40940">
    <property type="entry name" value="PROTEIN BATD-RELATED"/>
    <property type="match status" value="1"/>
</dbReference>
<keyword evidence="1" id="KW-0732">Signal</keyword>
<reference evidence="3 4" key="1">
    <citation type="submission" date="2021-10" db="EMBL/GenBank/DDBJ databases">
        <title>Alishewanella koreense sp. nov. isolated from seawater of southwestern coast in South Korea and the proposal for the reclassification of Rheinheimera perlucida and Rheinheimera tuosuensis as Arsukibacterium perlucida and Arsukibacterium tuosuensis.</title>
        <authorList>
            <person name="Kim K.H."/>
            <person name="Ruan W."/>
            <person name="Kim K.R."/>
            <person name="Baek J.H."/>
            <person name="Jeon C.O."/>
        </authorList>
    </citation>
    <scope>NUCLEOTIDE SEQUENCE [LARGE SCALE GENOMIC DNA]</scope>
    <source>
        <strain evidence="3 4">16-MA</strain>
    </source>
</reference>
<protein>
    <submittedName>
        <fullName evidence="3">BatD family protein</fullName>
    </submittedName>
</protein>
<accession>A0ABS8C341</accession>
<dbReference type="Pfam" id="PF13584">
    <property type="entry name" value="BatD"/>
    <property type="match status" value="1"/>
</dbReference>
<keyword evidence="4" id="KW-1185">Reference proteome</keyword>
<comment type="caution">
    <text evidence="3">The sequence shown here is derived from an EMBL/GenBank/DDBJ whole genome shotgun (WGS) entry which is preliminary data.</text>
</comment>
<organism evidence="3 4">
    <name type="scientific">Alishewanella maricola</name>
    <dbReference type="NCBI Taxonomy" id="2795740"/>
    <lineage>
        <taxon>Bacteria</taxon>
        <taxon>Pseudomonadati</taxon>
        <taxon>Pseudomonadota</taxon>
        <taxon>Gammaproteobacteria</taxon>
        <taxon>Alteromonadales</taxon>
        <taxon>Alteromonadaceae</taxon>
        <taxon>Alishewanella</taxon>
    </lineage>
</organism>
<dbReference type="RefSeq" id="WP_226750843.1">
    <property type="nucleotide sequence ID" value="NZ_JAEINI020000004.1"/>
</dbReference>
<evidence type="ECO:0000313" key="4">
    <source>
        <dbReference type="Proteomes" id="UP000633814"/>
    </source>
</evidence>
<dbReference type="Proteomes" id="UP000633814">
    <property type="component" value="Unassembled WGS sequence"/>
</dbReference>
<gene>
    <name evidence="3" type="ORF">JAO78_007965</name>
</gene>
<dbReference type="PANTHER" id="PTHR40940:SF1">
    <property type="entry name" value="PROTEIN BATD"/>
    <property type="match status" value="1"/>
</dbReference>
<dbReference type="InterPro" id="IPR057699">
    <property type="entry name" value="DUF7939"/>
</dbReference>
<feature type="signal peptide" evidence="1">
    <location>
        <begin position="1"/>
        <end position="22"/>
    </location>
</feature>
<dbReference type="EMBL" id="JAEINI020000004">
    <property type="protein sequence ID" value="MCB5226748.1"/>
    <property type="molecule type" value="Genomic_DNA"/>
</dbReference>
<proteinExistence type="predicted"/>
<name>A0ABS8C341_9ALTE</name>
<sequence>MVTSVFNSFIFLLLVMSMPLAAFSSLTSEVDKNPALAGEAITLVVTADSRLSADALNYRQLEQNFRVMAPSVSQSTQIINGQSSQSTRWSLTLFPLNSGVFTIPAFEINGIRSLPLTVEVLDQPIKKDASRELFVEANLIATNNVYVQQMLYYDVVIYFSGDLQRGTLTEPQLEGAEIKRVGQDAEGSAIVNGVRYRTITRRYSVIPQRSGDMVINPPVFTGEVIDRDNSNYNYFARSKTVMQEANPITLQVLPQPDNFPGNWLVAGLVTLTEEWQPNNTELVVGEPVTRIITLSAVDVSPSQLPELSQQLPAQLRSYDEQPQSVGAERNGRLVAQKVFTTALIANAEGDVTLPEISLAWWNSQTDQLQTTVLPARTFKVIAAAGATPTANTLPAPMATTPSVASNPWQWNYTSSLLSLLWLASMLIALYFLKSRSAQPAALNTVRSAKVMADNRLLQQACAVGDAATAAQQLLLWGQQQFGTSMRSLGQLMGHLQDEALLAELKQLEQQLYSNTDSPWQGNSLYQQWREWQAPAKQHTPQGLASLYP</sequence>
<dbReference type="InterPro" id="IPR025738">
    <property type="entry name" value="BatD"/>
</dbReference>
<evidence type="ECO:0000313" key="3">
    <source>
        <dbReference type="EMBL" id="MCB5226748.1"/>
    </source>
</evidence>